<evidence type="ECO:0000256" key="6">
    <source>
        <dbReference type="ARBA" id="ARBA00022723"/>
    </source>
</evidence>
<evidence type="ECO:0000256" key="14">
    <source>
        <dbReference type="ARBA" id="ARBA00023262"/>
    </source>
</evidence>
<dbReference type="GO" id="GO:0016405">
    <property type="term" value="F:CoA-ligase activity"/>
    <property type="evidence" value="ECO:0007669"/>
    <property type="project" value="TreeGrafter"/>
</dbReference>
<dbReference type="GO" id="GO:0008218">
    <property type="term" value="P:bioluminescence"/>
    <property type="evidence" value="ECO:0007669"/>
    <property type="project" value="UniProtKB-KW"/>
</dbReference>
<dbReference type="InterPro" id="IPR045851">
    <property type="entry name" value="AMP-bd_C_sf"/>
</dbReference>
<dbReference type="Gene3D" id="3.40.50.980">
    <property type="match status" value="2"/>
</dbReference>
<keyword evidence="10" id="KW-0560">Oxidoreductase</keyword>
<evidence type="ECO:0000256" key="9">
    <source>
        <dbReference type="ARBA" id="ARBA00022842"/>
    </source>
</evidence>
<dbReference type="PANTHER" id="PTHR24096">
    <property type="entry name" value="LONG-CHAIN-FATTY-ACID--COA LIGASE"/>
    <property type="match status" value="1"/>
</dbReference>
<dbReference type="GO" id="GO:0005777">
    <property type="term" value="C:peroxisome"/>
    <property type="evidence" value="ECO:0007669"/>
    <property type="project" value="UniProtKB-SubCell"/>
</dbReference>
<dbReference type="Pfam" id="PF13193">
    <property type="entry name" value="AMP-binding_C"/>
    <property type="match status" value="1"/>
</dbReference>
<dbReference type="GO" id="GO:0046872">
    <property type="term" value="F:metal ion binding"/>
    <property type="evidence" value="ECO:0007669"/>
    <property type="project" value="UniProtKB-KW"/>
</dbReference>
<dbReference type="FunFam" id="3.30.300.30:FF:000007">
    <property type="entry name" value="4-coumarate--CoA ligase 2"/>
    <property type="match status" value="1"/>
</dbReference>
<dbReference type="PANTHER" id="PTHR24096:SF423">
    <property type="entry name" value="GM05240P"/>
    <property type="match status" value="1"/>
</dbReference>
<evidence type="ECO:0000256" key="10">
    <source>
        <dbReference type="ARBA" id="ARBA00023002"/>
    </source>
</evidence>
<sequence>MLSASDYVIRGPKIEDKFVNKCLGEVFFEVLKTGNPDDVLLVDASYGLDKSRAELLSATIKLAHYLKEKCVKTDDVVGIISTNSWKFLASVISVAYLGCTVTVSNPNYLHDDLNHFLRTTDPKVLFVTSQVYKIVEELLHNHRTVELIIIYDSDTGSDTIWFEDILRQHVEISTFMPTRVDPETTLSHILFSSGTTGLPKGVMHTQNGFKHCLNVLSHPQNGALNTNHRVLIVLPLFHIFGLITAIGGIVNNAKVLLLEKFKPDTFLKVIQEYKATYLPVVPTLLQFLSKHKIVDEYDLSSLRDIFCGGAPVGEGSEKLIAKRFNNLMPRQIFGTTEAGGGVIIMPPGHRKSGSVGKVVIGCEAKILDPESQMVLGPNKIGEICIRGPNVMKGYLKNEEATKRDLDQDGFLHTGDLGYYDKEMYFYVVDRIKEVMKYKGFQVAPAQLENILFQHPGVKEVSVVGKPDDRVGELPTAFVVKQEGVSVTENELVQLVAQHLHADKQLHGGVIFVEEIPKTQSGKVARAELRKRFQSS</sequence>
<name>A0A9P0P405_ACAOB</name>
<evidence type="ECO:0000256" key="11">
    <source>
        <dbReference type="ARBA" id="ARBA00023033"/>
    </source>
</evidence>
<dbReference type="PROSITE" id="PS00455">
    <property type="entry name" value="AMP_BINDING"/>
    <property type="match status" value="1"/>
</dbReference>
<evidence type="ECO:0000256" key="1">
    <source>
        <dbReference type="ARBA" id="ARBA00001946"/>
    </source>
</evidence>
<keyword evidence="8" id="KW-0067">ATP-binding</keyword>
<evidence type="ECO:0000256" key="4">
    <source>
        <dbReference type="ARBA" id="ARBA00012532"/>
    </source>
</evidence>
<dbReference type="InterPro" id="IPR025110">
    <property type="entry name" value="AMP-bd_C"/>
</dbReference>
<accession>A0A9P0P405</accession>
<dbReference type="CDD" id="cd05911">
    <property type="entry name" value="Firefly_Luc_like"/>
    <property type="match status" value="1"/>
</dbReference>
<keyword evidence="13" id="KW-0455">Luminescence</keyword>
<keyword evidence="9" id="KW-0460">Magnesium</keyword>
<evidence type="ECO:0000313" key="20">
    <source>
        <dbReference type="Proteomes" id="UP001152888"/>
    </source>
</evidence>
<keyword evidence="12" id="KW-0576">Peroxisome</keyword>
<dbReference type="Pfam" id="PF00501">
    <property type="entry name" value="AMP-binding"/>
    <property type="match status" value="1"/>
</dbReference>
<proteinExistence type="inferred from homology"/>
<dbReference type="EMBL" id="CAKOFQ010006729">
    <property type="protein sequence ID" value="CAH1965961.1"/>
    <property type="molecule type" value="Genomic_DNA"/>
</dbReference>
<evidence type="ECO:0000256" key="3">
    <source>
        <dbReference type="ARBA" id="ARBA00006432"/>
    </source>
</evidence>
<feature type="domain" description="AMP-dependent synthetase/ligase" evidence="17">
    <location>
        <begin position="34"/>
        <end position="395"/>
    </location>
</feature>
<comment type="subcellular location">
    <subcellularLocation>
        <location evidence="2">Peroxisome</location>
    </subcellularLocation>
</comment>
<comment type="caution">
    <text evidence="19">The sequence shown here is derived from an EMBL/GenBank/DDBJ whole genome shotgun (WGS) entry which is preliminary data.</text>
</comment>
<keyword evidence="20" id="KW-1185">Reference proteome</keyword>
<dbReference type="EC" id="1.13.12.7" evidence="4"/>
<keyword evidence="16" id="KW-0472">Membrane</keyword>
<keyword evidence="6" id="KW-0479">Metal-binding</keyword>
<gene>
    <name evidence="19" type="ORF">ACAOBT_LOCUS6596</name>
</gene>
<keyword evidence="16" id="KW-1133">Transmembrane helix</keyword>
<keyword evidence="7" id="KW-0547">Nucleotide-binding</keyword>
<dbReference type="InterPro" id="IPR020845">
    <property type="entry name" value="AMP-binding_CS"/>
</dbReference>
<evidence type="ECO:0000259" key="18">
    <source>
        <dbReference type="Pfam" id="PF13193"/>
    </source>
</evidence>
<keyword evidence="16" id="KW-0812">Transmembrane</keyword>
<protein>
    <recommendedName>
        <fullName evidence="5">Luciferin 4-monooxygenase</fullName>
        <ecNumber evidence="4">1.13.12.7</ecNumber>
    </recommendedName>
</protein>
<feature type="transmembrane region" description="Helical" evidence="16">
    <location>
        <begin position="230"/>
        <end position="250"/>
    </location>
</feature>
<keyword evidence="11" id="KW-0503">Monooxygenase</keyword>
<comment type="cofactor">
    <cofactor evidence="1">
        <name>Mg(2+)</name>
        <dbReference type="ChEBI" id="CHEBI:18420"/>
    </cofactor>
</comment>
<evidence type="ECO:0000256" key="2">
    <source>
        <dbReference type="ARBA" id="ARBA00004275"/>
    </source>
</evidence>
<comment type="similarity">
    <text evidence="3">Belongs to the ATP-dependent AMP-binding enzyme family.</text>
</comment>
<feature type="domain" description="AMP-binding enzyme C-terminal" evidence="18">
    <location>
        <begin position="447"/>
        <end position="522"/>
    </location>
</feature>
<evidence type="ECO:0000256" key="15">
    <source>
        <dbReference type="ARBA" id="ARBA00048497"/>
    </source>
</evidence>
<dbReference type="InterPro" id="IPR000873">
    <property type="entry name" value="AMP-dep_synth/lig_dom"/>
</dbReference>
<evidence type="ECO:0000256" key="5">
    <source>
        <dbReference type="ARBA" id="ARBA00019043"/>
    </source>
</evidence>
<dbReference type="Gene3D" id="3.30.300.30">
    <property type="match status" value="1"/>
</dbReference>
<reference evidence="19" key="1">
    <citation type="submission" date="2022-03" db="EMBL/GenBank/DDBJ databases">
        <authorList>
            <person name="Sayadi A."/>
        </authorList>
    </citation>
    <scope>NUCLEOTIDE SEQUENCE</scope>
</reference>
<comment type="catalytic activity">
    <reaction evidence="15">
        <text>firefly D-luciferin + ATP + O2 = firefly oxyluciferin + hnu + AMP + CO2 + diphosphate</text>
        <dbReference type="Rhea" id="RHEA:10732"/>
        <dbReference type="ChEBI" id="CHEBI:15379"/>
        <dbReference type="ChEBI" id="CHEBI:16526"/>
        <dbReference type="ChEBI" id="CHEBI:16792"/>
        <dbReference type="ChEBI" id="CHEBI:30212"/>
        <dbReference type="ChEBI" id="CHEBI:30616"/>
        <dbReference type="ChEBI" id="CHEBI:33019"/>
        <dbReference type="ChEBI" id="CHEBI:58038"/>
        <dbReference type="ChEBI" id="CHEBI:456215"/>
        <dbReference type="EC" id="1.13.12.7"/>
    </reaction>
</comment>
<dbReference type="GO" id="GO:0005524">
    <property type="term" value="F:ATP binding"/>
    <property type="evidence" value="ECO:0007669"/>
    <property type="project" value="UniProtKB-KW"/>
</dbReference>
<evidence type="ECO:0000256" key="8">
    <source>
        <dbReference type="ARBA" id="ARBA00022840"/>
    </source>
</evidence>
<keyword evidence="14" id="KW-0599">Photoprotein</keyword>
<dbReference type="AlphaFoldDB" id="A0A9P0P405"/>
<dbReference type="SUPFAM" id="SSF56801">
    <property type="entry name" value="Acetyl-CoA synthetase-like"/>
    <property type="match status" value="1"/>
</dbReference>
<evidence type="ECO:0000256" key="16">
    <source>
        <dbReference type="SAM" id="Phobius"/>
    </source>
</evidence>
<dbReference type="Proteomes" id="UP001152888">
    <property type="component" value="Unassembled WGS sequence"/>
</dbReference>
<organism evidence="19 20">
    <name type="scientific">Acanthoscelides obtectus</name>
    <name type="common">Bean weevil</name>
    <name type="synonym">Bruchus obtectus</name>
    <dbReference type="NCBI Taxonomy" id="200917"/>
    <lineage>
        <taxon>Eukaryota</taxon>
        <taxon>Metazoa</taxon>
        <taxon>Ecdysozoa</taxon>
        <taxon>Arthropoda</taxon>
        <taxon>Hexapoda</taxon>
        <taxon>Insecta</taxon>
        <taxon>Pterygota</taxon>
        <taxon>Neoptera</taxon>
        <taxon>Endopterygota</taxon>
        <taxon>Coleoptera</taxon>
        <taxon>Polyphaga</taxon>
        <taxon>Cucujiformia</taxon>
        <taxon>Chrysomeloidea</taxon>
        <taxon>Chrysomelidae</taxon>
        <taxon>Bruchinae</taxon>
        <taxon>Bruchini</taxon>
        <taxon>Acanthoscelides</taxon>
    </lineage>
</organism>
<dbReference type="Gene3D" id="2.30.38.10">
    <property type="entry name" value="Luciferase, Domain 3"/>
    <property type="match status" value="1"/>
</dbReference>
<evidence type="ECO:0000256" key="12">
    <source>
        <dbReference type="ARBA" id="ARBA00023140"/>
    </source>
</evidence>
<dbReference type="GO" id="GO:0004497">
    <property type="term" value="F:monooxygenase activity"/>
    <property type="evidence" value="ECO:0007669"/>
    <property type="project" value="UniProtKB-KW"/>
</dbReference>
<evidence type="ECO:0000259" key="17">
    <source>
        <dbReference type="Pfam" id="PF00501"/>
    </source>
</evidence>
<evidence type="ECO:0000256" key="7">
    <source>
        <dbReference type="ARBA" id="ARBA00022741"/>
    </source>
</evidence>
<evidence type="ECO:0000256" key="13">
    <source>
        <dbReference type="ARBA" id="ARBA00023223"/>
    </source>
</evidence>
<dbReference type="OrthoDB" id="10253869at2759"/>
<evidence type="ECO:0000313" key="19">
    <source>
        <dbReference type="EMBL" id="CAH1965961.1"/>
    </source>
</evidence>